<dbReference type="Gene3D" id="3.40.50.2300">
    <property type="match status" value="1"/>
</dbReference>
<dbReference type="CDD" id="cd00383">
    <property type="entry name" value="trans_reg_C"/>
    <property type="match status" value="1"/>
</dbReference>
<dbReference type="InterPro" id="IPR011006">
    <property type="entry name" value="CheY-like_superfamily"/>
</dbReference>
<comment type="caution">
    <text evidence="10">The sequence shown here is derived from an EMBL/GenBank/DDBJ whole genome shotgun (WGS) entry which is preliminary data.</text>
</comment>
<dbReference type="SMART" id="SM00862">
    <property type="entry name" value="Trans_reg_C"/>
    <property type="match status" value="1"/>
</dbReference>
<evidence type="ECO:0000313" key="11">
    <source>
        <dbReference type="Proteomes" id="UP000789707"/>
    </source>
</evidence>
<dbReference type="PROSITE" id="PS51755">
    <property type="entry name" value="OMPR_PHOB"/>
    <property type="match status" value="1"/>
</dbReference>
<evidence type="ECO:0000256" key="4">
    <source>
        <dbReference type="ARBA" id="ARBA00023125"/>
    </source>
</evidence>
<dbReference type="Pfam" id="PF00072">
    <property type="entry name" value="Response_reg"/>
    <property type="match status" value="1"/>
</dbReference>
<evidence type="ECO:0000259" key="8">
    <source>
        <dbReference type="PROSITE" id="PS50110"/>
    </source>
</evidence>
<dbReference type="InterPro" id="IPR039420">
    <property type="entry name" value="WalR-like"/>
</dbReference>
<reference evidence="10 11" key="1">
    <citation type="submission" date="2021-11" db="EMBL/GenBank/DDBJ databases">
        <authorList>
            <person name="Depoorter E."/>
        </authorList>
    </citation>
    <scope>NUCLEOTIDE SEQUENCE [LARGE SCALE GENOMIC DNA]</scope>
    <source>
        <strain evidence="10 11">LMG 24289</strain>
    </source>
</reference>
<evidence type="ECO:0000256" key="7">
    <source>
        <dbReference type="PROSITE-ProRule" id="PRU01091"/>
    </source>
</evidence>
<evidence type="ECO:0000256" key="3">
    <source>
        <dbReference type="ARBA" id="ARBA00023015"/>
    </source>
</evidence>
<dbReference type="InterPro" id="IPR036388">
    <property type="entry name" value="WH-like_DNA-bd_sf"/>
</dbReference>
<dbReference type="InterPro" id="IPR001867">
    <property type="entry name" value="OmpR/PhoB-type_DNA-bd"/>
</dbReference>
<dbReference type="SMART" id="SM00448">
    <property type="entry name" value="REC"/>
    <property type="match status" value="1"/>
</dbReference>
<keyword evidence="3" id="KW-0805">Transcription regulation</keyword>
<dbReference type="InterPro" id="IPR001789">
    <property type="entry name" value="Sig_transdc_resp-reg_receiver"/>
</dbReference>
<dbReference type="SUPFAM" id="SSF52172">
    <property type="entry name" value="CheY-like"/>
    <property type="match status" value="1"/>
</dbReference>
<feature type="domain" description="Response regulatory" evidence="8">
    <location>
        <begin position="5"/>
        <end position="118"/>
    </location>
</feature>
<dbReference type="Gene3D" id="6.10.250.690">
    <property type="match status" value="1"/>
</dbReference>
<accession>A0ABM8Z553</accession>
<organism evidence="10 11">
    <name type="scientific">Periweissella fabaria</name>
    <dbReference type="NCBI Taxonomy" id="546157"/>
    <lineage>
        <taxon>Bacteria</taxon>
        <taxon>Bacillati</taxon>
        <taxon>Bacillota</taxon>
        <taxon>Bacilli</taxon>
        <taxon>Lactobacillales</taxon>
        <taxon>Lactobacillaceae</taxon>
        <taxon>Periweissella</taxon>
    </lineage>
</organism>
<keyword evidence="1 6" id="KW-0597">Phosphoprotein</keyword>
<evidence type="ECO:0000256" key="1">
    <source>
        <dbReference type="ARBA" id="ARBA00022553"/>
    </source>
</evidence>
<name>A0ABM8Z553_9LACO</name>
<protein>
    <submittedName>
        <fullName evidence="10">KDP operon transcriptional regulatory protein KdpE</fullName>
    </submittedName>
</protein>
<dbReference type="CDD" id="cd17574">
    <property type="entry name" value="REC_OmpR"/>
    <property type="match status" value="1"/>
</dbReference>
<dbReference type="PANTHER" id="PTHR48111">
    <property type="entry name" value="REGULATOR OF RPOS"/>
    <property type="match status" value="1"/>
</dbReference>
<dbReference type="Proteomes" id="UP000789707">
    <property type="component" value="Unassembled WGS sequence"/>
</dbReference>
<feature type="modified residue" description="4-aspartylphosphate" evidence="6">
    <location>
        <position position="54"/>
    </location>
</feature>
<evidence type="ECO:0000313" key="10">
    <source>
        <dbReference type="EMBL" id="CAH0416432.1"/>
    </source>
</evidence>
<dbReference type="Pfam" id="PF00486">
    <property type="entry name" value="Trans_reg_C"/>
    <property type="match status" value="1"/>
</dbReference>
<dbReference type="RefSeq" id="WP_230096493.1">
    <property type="nucleotide sequence ID" value="NZ_CAKKNS010000002.1"/>
</dbReference>
<feature type="domain" description="OmpR/PhoB-type" evidence="9">
    <location>
        <begin position="129"/>
        <end position="228"/>
    </location>
</feature>
<evidence type="ECO:0000256" key="6">
    <source>
        <dbReference type="PROSITE-ProRule" id="PRU00169"/>
    </source>
</evidence>
<feature type="DNA-binding region" description="OmpR/PhoB-type" evidence="7">
    <location>
        <begin position="129"/>
        <end position="228"/>
    </location>
</feature>
<sequence>MLKKTMLVIEDDQSIQDILKLTLHTANFEVLQAFNGAQAQNLLQAAKVDLIILDLGLPDIDGAELLVQLRKTTAVPVLVLTARTEINDKLTLFSNGADDYITKPFEEAELVARVMAIMKRTYNVTGYGRGSYQSGALVINLEQQVVYKDNQELHLTKNEYALLSSLLQNPQVVMDYATLIKNVWGAQTLPTQNETLRVTTANLRRKLGTYQDEQYIGTDIGVGYRWKLDTQMTEV</sequence>
<dbReference type="Gene3D" id="1.10.10.10">
    <property type="entry name" value="Winged helix-like DNA-binding domain superfamily/Winged helix DNA-binding domain"/>
    <property type="match status" value="1"/>
</dbReference>
<dbReference type="EMBL" id="CAKKNS010000002">
    <property type="protein sequence ID" value="CAH0416432.1"/>
    <property type="molecule type" value="Genomic_DNA"/>
</dbReference>
<keyword evidence="2" id="KW-0902">Two-component regulatory system</keyword>
<dbReference type="PANTHER" id="PTHR48111:SF50">
    <property type="entry name" value="KDP OPERON TRANSCRIPTIONAL REGULATORY PROTEIN KDPE"/>
    <property type="match status" value="1"/>
</dbReference>
<gene>
    <name evidence="10" type="primary">kdpE</name>
    <name evidence="10" type="ORF">WFA24289_00736</name>
</gene>
<dbReference type="PROSITE" id="PS50110">
    <property type="entry name" value="RESPONSE_REGULATORY"/>
    <property type="match status" value="1"/>
</dbReference>
<proteinExistence type="predicted"/>
<keyword evidence="11" id="KW-1185">Reference proteome</keyword>
<keyword evidence="4 7" id="KW-0238">DNA-binding</keyword>
<evidence type="ECO:0000259" key="9">
    <source>
        <dbReference type="PROSITE" id="PS51755"/>
    </source>
</evidence>
<evidence type="ECO:0000256" key="5">
    <source>
        <dbReference type="ARBA" id="ARBA00023163"/>
    </source>
</evidence>
<evidence type="ECO:0000256" key="2">
    <source>
        <dbReference type="ARBA" id="ARBA00023012"/>
    </source>
</evidence>
<keyword evidence="5" id="KW-0804">Transcription</keyword>